<dbReference type="EMBL" id="LR862148">
    <property type="protein sequence ID" value="CAD1830904.1"/>
    <property type="molecule type" value="Genomic_DNA"/>
</dbReference>
<dbReference type="AlphaFoldDB" id="A0A6V7PJA0"/>
<sequence length="221" mass="24771">MLYVENSFLSVKIHVRKVDENKIAEYLVAVRTHAPKSRGKSIRTDGRGTGSSVVKIRPRDLTISQSETSQCWAWIRDPPSSDEEVAEMMDLCRLEIEGKSDCKDLTTGKTYAAYLIFKIAEESCGLTSPYPDARVALGDHEAKACAVCLDPSKGKKKHEDDVRLPRKRNDGWMEIELGEFTVNRGEEGEKVRMSLSETKVMNWKKGLIVGGIEIRPKKKAA</sequence>
<evidence type="ECO:0000313" key="1">
    <source>
        <dbReference type="EMBL" id="CAD1830904.1"/>
    </source>
</evidence>
<gene>
    <name evidence="1" type="ORF">CB5_LOCUS14115</name>
</gene>
<accession>A0A6V7PJA0</accession>
<dbReference type="PANTHER" id="PTHR32278">
    <property type="entry name" value="F-BOX DOMAIN-CONTAINING PROTEIN"/>
    <property type="match status" value="1"/>
</dbReference>
<reference evidence="1" key="1">
    <citation type="submission" date="2020-07" db="EMBL/GenBank/DDBJ databases">
        <authorList>
            <person name="Lin J."/>
        </authorList>
    </citation>
    <scope>NUCLEOTIDE SEQUENCE</scope>
</reference>
<dbReference type="InterPro" id="IPR025886">
    <property type="entry name" value="PP2-like"/>
</dbReference>
<evidence type="ECO:0008006" key="2">
    <source>
        <dbReference type="Google" id="ProtNLM"/>
    </source>
</evidence>
<protein>
    <recommendedName>
        <fullName evidence="2">F-box protein PP2-B10-like</fullName>
    </recommendedName>
</protein>
<dbReference type="PANTHER" id="PTHR32278:SF111">
    <property type="entry name" value="F-BOX PROTEIN PP2-B12-RELATED"/>
    <property type="match status" value="1"/>
</dbReference>
<proteinExistence type="predicted"/>
<organism evidence="1">
    <name type="scientific">Ananas comosus var. bracteatus</name>
    <name type="common">red pineapple</name>
    <dbReference type="NCBI Taxonomy" id="296719"/>
    <lineage>
        <taxon>Eukaryota</taxon>
        <taxon>Viridiplantae</taxon>
        <taxon>Streptophyta</taxon>
        <taxon>Embryophyta</taxon>
        <taxon>Tracheophyta</taxon>
        <taxon>Spermatophyta</taxon>
        <taxon>Magnoliopsida</taxon>
        <taxon>Liliopsida</taxon>
        <taxon>Poales</taxon>
        <taxon>Bromeliaceae</taxon>
        <taxon>Bromelioideae</taxon>
        <taxon>Ananas</taxon>
    </lineage>
</organism>
<dbReference type="Pfam" id="PF14299">
    <property type="entry name" value="PP2"/>
    <property type="match status" value="1"/>
</dbReference>
<name>A0A6V7PJA0_ANACO</name>